<accession>A0AAC8QCP0</accession>
<gene>
    <name evidence="1" type="ORF">AA314_06615</name>
</gene>
<organism evidence="1 2">
    <name type="scientific">Archangium gephyra</name>
    <dbReference type="NCBI Taxonomy" id="48"/>
    <lineage>
        <taxon>Bacteria</taxon>
        <taxon>Pseudomonadati</taxon>
        <taxon>Myxococcota</taxon>
        <taxon>Myxococcia</taxon>
        <taxon>Myxococcales</taxon>
        <taxon>Cystobacterineae</taxon>
        <taxon>Archangiaceae</taxon>
        <taxon>Archangium</taxon>
    </lineage>
</organism>
<dbReference type="Proteomes" id="UP000035579">
    <property type="component" value="Chromosome"/>
</dbReference>
<evidence type="ECO:0000313" key="2">
    <source>
        <dbReference type="Proteomes" id="UP000035579"/>
    </source>
</evidence>
<name>A0AAC8QCP0_9BACT</name>
<reference evidence="1 2" key="1">
    <citation type="submission" date="2015-05" db="EMBL/GenBank/DDBJ databases">
        <title>Genome assembly of Archangium gephyra DSM 2261.</title>
        <authorList>
            <person name="Sharma G."/>
            <person name="Subramanian S."/>
        </authorList>
    </citation>
    <scope>NUCLEOTIDE SEQUENCE [LARGE SCALE GENOMIC DNA]</scope>
    <source>
        <strain evidence="1 2">DSM 2261</strain>
    </source>
</reference>
<evidence type="ECO:0000313" key="1">
    <source>
        <dbReference type="EMBL" id="AKJ04989.1"/>
    </source>
</evidence>
<dbReference type="KEGG" id="age:AA314_06615"/>
<dbReference type="AlphaFoldDB" id="A0AAC8QCP0"/>
<proteinExistence type="predicted"/>
<dbReference type="EMBL" id="CP011509">
    <property type="protein sequence ID" value="AKJ04989.1"/>
    <property type="molecule type" value="Genomic_DNA"/>
</dbReference>
<protein>
    <submittedName>
        <fullName evidence="1">Uncharacterized protein</fullName>
    </submittedName>
</protein>
<sequence>MQFLLIRADVPVRERFLVFPVQGHSSSTRSAGVTKRPR</sequence>